<proteinExistence type="predicted"/>
<name>A0A1G2DU73_9BACT</name>
<comment type="caution">
    <text evidence="2">The sequence shown here is derived from an EMBL/GenBank/DDBJ whole genome shotgun (WGS) entry which is preliminary data.</text>
</comment>
<evidence type="ECO:0000313" key="2">
    <source>
        <dbReference type="EMBL" id="OGZ17179.1"/>
    </source>
</evidence>
<feature type="transmembrane region" description="Helical" evidence="1">
    <location>
        <begin position="7"/>
        <end position="27"/>
    </location>
</feature>
<accession>A0A1G2DU73</accession>
<keyword evidence="1" id="KW-0812">Transmembrane</keyword>
<sequence>MNGRQTVIDIVVVLIIPLVILGGFYFWKKEDSPPLLSLIAPSLVAKPGEESKELGAKVKIALATLNSIKMDNSIFNDPVYQSLRDFPVTIATSTLGREYPFSLPESIREKERQNRSASEAAYRASIKASASVSTKLDGLVIGVK</sequence>
<gene>
    <name evidence="2" type="ORF">A2494_03120</name>
</gene>
<evidence type="ECO:0000256" key="1">
    <source>
        <dbReference type="SAM" id="Phobius"/>
    </source>
</evidence>
<dbReference type="Proteomes" id="UP000178106">
    <property type="component" value="Unassembled WGS sequence"/>
</dbReference>
<dbReference type="AlphaFoldDB" id="A0A1G2DU73"/>
<dbReference type="EMBL" id="MHLU01000147">
    <property type="protein sequence ID" value="OGZ17179.1"/>
    <property type="molecule type" value="Genomic_DNA"/>
</dbReference>
<keyword evidence="1" id="KW-0472">Membrane</keyword>
<evidence type="ECO:0000313" key="3">
    <source>
        <dbReference type="Proteomes" id="UP000178106"/>
    </source>
</evidence>
<keyword evidence="1" id="KW-1133">Transmembrane helix</keyword>
<reference evidence="2 3" key="1">
    <citation type="journal article" date="2016" name="Nat. Commun.">
        <title>Thousands of microbial genomes shed light on interconnected biogeochemical processes in an aquifer system.</title>
        <authorList>
            <person name="Anantharaman K."/>
            <person name="Brown C.T."/>
            <person name="Hug L.A."/>
            <person name="Sharon I."/>
            <person name="Castelle C.J."/>
            <person name="Probst A.J."/>
            <person name="Thomas B.C."/>
            <person name="Singh A."/>
            <person name="Wilkins M.J."/>
            <person name="Karaoz U."/>
            <person name="Brodie E.L."/>
            <person name="Williams K.H."/>
            <person name="Hubbard S.S."/>
            <person name="Banfield J.F."/>
        </authorList>
    </citation>
    <scope>NUCLEOTIDE SEQUENCE [LARGE SCALE GENOMIC DNA]</scope>
</reference>
<organism evidence="2 3">
    <name type="scientific">Candidatus Lloydbacteria bacterium RIFOXYC12_FULL_46_25</name>
    <dbReference type="NCBI Taxonomy" id="1798670"/>
    <lineage>
        <taxon>Bacteria</taxon>
        <taxon>Candidatus Lloydiibacteriota</taxon>
    </lineage>
</organism>
<protein>
    <submittedName>
        <fullName evidence="2">Uncharacterized protein</fullName>
    </submittedName>
</protein>